<evidence type="ECO:0000256" key="2">
    <source>
        <dbReference type="ARBA" id="ARBA00005695"/>
    </source>
</evidence>
<keyword evidence="8" id="KW-1185">Reference proteome</keyword>
<sequence>MRKTLLAAGLFALACTASLTPPALAAEKVAITVNATQIFGTIDPAKVTDYTSYMAAVNLYDGLTTVAPDGTIIPQLAESWTVSPDNKTYTFKLKPGATFQDGTPVQASDVVYSLQRLLALNEGPSYLFAGLIGPESVKAIDPQTVEITLNKVYAPFIASTPLILVVNEKLVKANSKDTWGEAYLSDATAGAGPYKLIKNTRGSELVIGRYEGYHGGWTKGTPIDEIRFVITSDDATAKALAQTGELGLSSSTLTSATFDAIGALPNYKILEHATSTGFYIKLNSKLAPTDDVHIRRAIALAMDYDTIRNVIFPGAPLNGPLASTFKGAYLDTLSAPVFDLEKAKAEVALSKYAGQEPIKISHAYVAGLGFEDEIGLMFKSNLEQIGFEVALQPEPWNRITELAAKPETTPNTTQVFNGATYPSPDSIFYVQYHSKAKGTWSSMEWLEDPEIDALIDKARETTDVPAQNAIYKDLQQKLVDRQSDVYMLAESQRYAANKCLQGYQWVPMMSWDLNFSNFWWDCSKG</sequence>
<organism evidence="7 8">
    <name type="scientific">Kaistia dalseonensis</name>
    <dbReference type="NCBI Taxonomy" id="410840"/>
    <lineage>
        <taxon>Bacteria</taxon>
        <taxon>Pseudomonadati</taxon>
        <taxon>Pseudomonadota</taxon>
        <taxon>Alphaproteobacteria</taxon>
        <taxon>Hyphomicrobiales</taxon>
        <taxon>Kaistiaceae</taxon>
        <taxon>Kaistia</taxon>
    </lineage>
</organism>
<feature type="signal peptide" evidence="5">
    <location>
        <begin position="1"/>
        <end position="25"/>
    </location>
</feature>
<dbReference type="SUPFAM" id="SSF53850">
    <property type="entry name" value="Periplasmic binding protein-like II"/>
    <property type="match status" value="1"/>
</dbReference>
<reference evidence="7 8" key="1">
    <citation type="submission" date="2023-07" db="EMBL/GenBank/DDBJ databases">
        <title>Genomic Encyclopedia of Type Strains, Phase IV (KMG-IV): sequencing the most valuable type-strain genomes for metagenomic binning, comparative biology and taxonomic classification.</title>
        <authorList>
            <person name="Goeker M."/>
        </authorList>
    </citation>
    <scope>NUCLEOTIDE SEQUENCE [LARGE SCALE GENOMIC DNA]</scope>
    <source>
        <strain evidence="7 8">B6-8</strain>
    </source>
</reference>
<keyword evidence="3" id="KW-0813">Transport</keyword>
<name>A0ABU0H2Y6_9HYPH</name>
<comment type="similarity">
    <text evidence="2">Belongs to the bacterial solute-binding protein 5 family.</text>
</comment>
<dbReference type="Gene3D" id="3.10.105.10">
    <property type="entry name" value="Dipeptide-binding Protein, Domain 3"/>
    <property type="match status" value="1"/>
</dbReference>
<dbReference type="Gene3D" id="3.40.190.10">
    <property type="entry name" value="Periplasmic binding protein-like II"/>
    <property type="match status" value="1"/>
</dbReference>
<dbReference type="InterPro" id="IPR039424">
    <property type="entry name" value="SBP_5"/>
</dbReference>
<dbReference type="EMBL" id="JAUSVO010000001">
    <property type="protein sequence ID" value="MDQ0435869.1"/>
    <property type="molecule type" value="Genomic_DNA"/>
</dbReference>
<keyword evidence="4 5" id="KW-0732">Signal</keyword>
<dbReference type="PANTHER" id="PTHR30290:SF10">
    <property type="entry name" value="PERIPLASMIC OLIGOPEPTIDE-BINDING PROTEIN-RELATED"/>
    <property type="match status" value="1"/>
</dbReference>
<dbReference type="PANTHER" id="PTHR30290">
    <property type="entry name" value="PERIPLASMIC BINDING COMPONENT OF ABC TRANSPORTER"/>
    <property type="match status" value="1"/>
</dbReference>
<feature type="domain" description="Solute-binding protein family 5" evidence="6">
    <location>
        <begin position="71"/>
        <end position="437"/>
    </location>
</feature>
<dbReference type="RefSeq" id="WP_266346826.1">
    <property type="nucleotide sequence ID" value="NZ_JAPKNG010000001.1"/>
</dbReference>
<gene>
    <name evidence="7" type="ORF">QO014_000239</name>
</gene>
<dbReference type="CDD" id="cd08512">
    <property type="entry name" value="PBP2_NikA_DppA_OppA_like_7"/>
    <property type="match status" value="1"/>
</dbReference>
<evidence type="ECO:0000256" key="1">
    <source>
        <dbReference type="ARBA" id="ARBA00004418"/>
    </source>
</evidence>
<protein>
    <submittedName>
        <fullName evidence="7">Peptide/nickel transport system substrate-binding protein</fullName>
    </submittedName>
</protein>
<evidence type="ECO:0000256" key="5">
    <source>
        <dbReference type="SAM" id="SignalP"/>
    </source>
</evidence>
<dbReference type="Pfam" id="PF00496">
    <property type="entry name" value="SBP_bac_5"/>
    <property type="match status" value="1"/>
</dbReference>
<dbReference type="InterPro" id="IPR000914">
    <property type="entry name" value="SBP_5_dom"/>
</dbReference>
<evidence type="ECO:0000256" key="3">
    <source>
        <dbReference type="ARBA" id="ARBA00022448"/>
    </source>
</evidence>
<comment type="caution">
    <text evidence="7">The sequence shown here is derived from an EMBL/GenBank/DDBJ whole genome shotgun (WGS) entry which is preliminary data.</text>
</comment>
<accession>A0ABU0H2Y6</accession>
<dbReference type="InterPro" id="IPR030678">
    <property type="entry name" value="Peptide/Ni-bd"/>
</dbReference>
<feature type="chain" id="PRO_5045527824" evidence="5">
    <location>
        <begin position="26"/>
        <end position="525"/>
    </location>
</feature>
<evidence type="ECO:0000259" key="6">
    <source>
        <dbReference type="Pfam" id="PF00496"/>
    </source>
</evidence>
<dbReference type="Gene3D" id="3.90.76.10">
    <property type="entry name" value="Dipeptide-binding Protein, Domain 1"/>
    <property type="match status" value="1"/>
</dbReference>
<dbReference type="PIRSF" id="PIRSF002741">
    <property type="entry name" value="MppA"/>
    <property type="match status" value="1"/>
</dbReference>
<evidence type="ECO:0000256" key="4">
    <source>
        <dbReference type="ARBA" id="ARBA00022729"/>
    </source>
</evidence>
<comment type="subcellular location">
    <subcellularLocation>
        <location evidence="1">Periplasm</location>
    </subcellularLocation>
</comment>
<dbReference type="PROSITE" id="PS51257">
    <property type="entry name" value="PROKAR_LIPOPROTEIN"/>
    <property type="match status" value="1"/>
</dbReference>
<evidence type="ECO:0000313" key="8">
    <source>
        <dbReference type="Proteomes" id="UP001241603"/>
    </source>
</evidence>
<dbReference type="Proteomes" id="UP001241603">
    <property type="component" value="Unassembled WGS sequence"/>
</dbReference>
<evidence type="ECO:0000313" key="7">
    <source>
        <dbReference type="EMBL" id="MDQ0435869.1"/>
    </source>
</evidence>
<proteinExistence type="inferred from homology"/>